<gene>
    <name evidence="1" type="ORF">TorRG33x02_118920</name>
</gene>
<accession>A0A2P5F387</accession>
<dbReference type="EMBL" id="JXTC01000067">
    <property type="protein sequence ID" value="PON92263.1"/>
    <property type="molecule type" value="Genomic_DNA"/>
</dbReference>
<protein>
    <submittedName>
        <fullName evidence="1">Uncharacterized protein</fullName>
    </submittedName>
</protein>
<sequence length="41" mass="4713">MALDCHCSRSCSIHDLLQIDDDEAQKERRSFGCMMHILSNC</sequence>
<evidence type="ECO:0000313" key="2">
    <source>
        <dbReference type="Proteomes" id="UP000237000"/>
    </source>
</evidence>
<evidence type="ECO:0000313" key="1">
    <source>
        <dbReference type="EMBL" id="PON92263.1"/>
    </source>
</evidence>
<comment type="caution">
    <text evidence="1">The sequence shown here is derived from an EMBL/GenBank/DDBJ whole genome shotgun (WGS) entry which is preliminary data.</text>
</comment>
<keyword evidence="2" id="KW-1185">Reference proteome</keyword>
<dbReference type="InParanoid" id="A0A2P5F387"/>
<dbReference type="AlphaFoldDB" id="A0A2P5F387"/>
<organism evidence="1 2">
    <name type="scientific">Trema orientale</name>
    <name type="common">Charcoal tree</name>
    <name type="synonym">Celtis orientalis</name>
    <dbReference type="NCBI Taxonomy" id="63057"/>
    <lineage>
        <taxon>Eukaryota</taxon>
        <taxon>Viridiplantae</taxon>
        <taxon>Streptophyta</taxon>
        <taxon>Embryophyta</taxon>
        <taxon>Tracheophyta</taxon>
        <taxon>Spermatophyta</taxon>
        <taxon>Magnoliopsida</taxon>
        <taxon>eudicotyledons</taxon>
        <taxon>Gunneridae</taxon>
        <taxon>Pentapetalae</taxon>
        <taxon>rosids</taxon>
        <taxon>fabids</taxon>
        <taxon>Rosales</taxon>
        <taxon>Cannabaceae</taxon>
        <taxon>Trema</taxon>
    </lineage>
</organism>
<name>A0A2P5F387_TREOI</name>
<proteinExistence type="predicted"/>
<reference evidence="2" key="1">
    <citation type="submission" date="2016-06" db="EMBL/GenBank/DDBJ databases">
        <title>Parallel loss of symbiosis genes in relatives of nitrogen-fixing non-legume Parasponia.</title>
        <authorList>
            <person name="Van Velzen R."/>
            <person name="Holmer R."/>
            <person name="Bu F."/>
            <person name="Rutten L."/>
            <person name="Van Zeijl A."/>
            <person name="Liu W."/>
            <person name="Santuari L."/>
            <person name="Cao Q."/>
            <person name="Sharma T."/>
            <person name="Shen D."/>
            <person name="Roswanjaya Y."/>
            <person name="Wardhani T."/>
            <person name="Kalhor M.S."/>
            <person name="Jansen J."/>
            <person name="Van den Hoogen J."/>
            <person name="Gungor B."/>
            <person name="Hartog M."/>
            <person name="Hontelez J."/>
            <person name="Verver J."/>
            <person name="Yang W.-C."/>
            <person name="Schijlen E."/>
            <person name="Repin R."/>
            <person name="Schilthuizen M."/>
            <person name="Schranz E."/>
            <person name="Heidstra R."/>
            <person name="Miyata K."/>
            <person name="Fedorova E."/>
            <person name="Kohlen W."/>
            <person name="Bisseling T."/>
            <person name="Smit S."/>
            <person name="Geurts R."/>
        </authorList>
    </citation>
    <scope>NUCLEOTIDE SEQUENCE [LARGE SCALE GENOMIC DNA]</scope>
    <source>
        <strain evidence="2">cv. RG33-2</strain>
    </source>
</reference>
<dbReference type="Proteomes" id="UP000237000">
    <property type="component" value="Unassembled WGS sequence"/>
</dbReference>